<feature type="transmembrane region" description="Helical" evidence="7">
    <location>
        <begin position="314"/>
        <end position="332"/>
    </location>
</feature>
<comment type="caution">
    <text evidence="8">The sequence shown here is derived from an EMBL/GenBank/DDBJ whole genome shotgun (WGS) entry which is preliminary data.</text>
</comment>
<evidence type="ECO:0008006" key="10">
    <source>
        <dbReference type="Google" id="ProtNLM"/>
    </source>
</evidence>
<proteinExistence type="predicted"/>
<keyword evidence="3 7" id="KW-0812">Transmembrane</keyword>
<feature type="transmembrane region" description="Helical" evidence="7">
    <location>
        <begin position="106"/>
        <end position="127"/>
    </location>
</feature>
<feature type="transmembrane region" description="Helical" evidence="7">
    <location>
        <begin position="139"/>
        <end position="159"/>
    </location>
</feature>
<evidence type="ECO:0000256" key="5">
    <source>
        <dbReference type="ARBA" id="ARBA00023136"/>
    </source>
</evidence>
<reference evidence="8 9" key="1">
    <citation type="submission" date="2016-07" db="EMBL/GenBank/DDBJ databases">
        <title>Pervasive Adenine N6-methylation of Active Genes in Fungi.</title>
        <authorList>
            <consortium name="DOE Joint Genome Institute"/>
            <person name="Mondo S.J."/>
            <person name="Dannebaum R.O."/>
            <person name="Kuo R.C."/>
            <person name="Labutti K."/>
            <person name="Haridas S."/>
            <person name="Kuo A."/>
            <person name="Salamov A."/>
            <person name="Ahrendt S.R."/>
            <person name="Lipzen A."/>
            <person name="Sullivan W."/>
            <person name="Andreopoulos W.B."/>
            <person name="Clum A."/>
            <person name="Lindquist E."/>
            <person name="Daum C."/>
            <person name="Ramamoorthy G.K."/>
            <person name="Gryganskyi A."/>
            <person name="Culley D."/>
            <person name="Magnuson J.K."/>
            <person name="James T.Y."/>
            <person name="O'Malley M.A."/>
            <person name="Stajich J.E."/>
            <person name="Spatafora J.W."/>
            <person name="Visel A."/>
            <person name="Grigoriev I.V."/>
        </authorList>
    </citation>
    <scope>NUCLEOTIDE SEQUENCE [LARGE SCALE GENOMIC DNA]</scope>
    <source>
        <strain evidence="8 9">12-1054</strain>
    </source>
</reference>
<evidence type="ECO:0000256" key="1">
    <source>
        <dbReference type="ARBA" id="ARBA00004141"/>
    </source>
</evidence>
<dbReference type="GO" id="GO:0016020">
    <property type="term" value="C:membrane"/>
    <property type="evidence" value="ECO:0007669"/>
    <property type="project" value="UniProtKB-SubCell"/>
</dbReference>
<feature type="transmembrane region" description="Helical" evidence="7">
    <location>
        <begin position="338"/>
        <end position="355"/>
    </location>
</feature>
<feature type="transmembrane region" description="Helical" evidence="7">
    <location>
        <begin position="367"/>
        <end position="390"/>
    </location>
</feature>
<dbReference type="Gene3D" id="1.20.1250.20">
    <property type="entry name" value="MFS general substrate transporter like domains"/>
    <property type="match status" value="1"/>
</dbReference>
<keyword evidence="5 7" id="KW-0472">Membrane</keyword>
<feature type="transmembrane region" description="Helical" evidence="7">
    <location>
        <begin position="17"/>
        <end position="41"/>
    </location>
</feature>
<feature type="region of interest" description="Disordered" evidence="6">
    <location>
        <begin position="470"/>
        <end position="490"/>
    </location>
</feature>
<feature type="transmembrane region" description="Helical" evidence="7">
    <location>
        <begin position="53"/>
        <end position="72"/>
    </location>
</feature>
<dbReference type="Proteomes" id="UP000193685">
    <property type="component" value="Unassembled WGS sequence"/>
</dbReference>
<accession>A0A1Y2FGG0</accession>
<feature type="transmembrane region" description="Helical" evidence="7">
    <location>
        <begin position="442"/>
        <end position="466"/>
    </location>
</feature>
<feature type="region of interest" description="Disordered" evidence="6">
    <location>
        <begin position="567"/>
        <end position="614"/>
    </location>
</feature>
<dbReference type="EMBL" id="MCFI01000008">
    <property type="protein sequence ID" value="ORY83021.1"/>
    <property type="molecule type" value="Genomic_DNA"/>
</dbReference>
<feature type="compositionally biased region" description="Polar residues" evidence="6">
    <location>
        <begin position="508"/>
        <end position="518"/>
    </location>
</feature>
<dbReference type="STRING" id="56484.A0A1Y2FGG0"/>
<name>A0A1Y2FGG0_PROLT</name>
<keyword evidence="2" id="KW-0813">Transport</keyword>
<feature type="transmembrane region" description="Helical" evidence="7">
    <location>
        <begin position="402"/>
        <end position="421"/>
    </location>
</feature>
<keyword evidence="4 7" id="KW-1133">Transmembrane helix</keyword>
<feature type="transmembrane region" description="Helical" evidence="7">
    <location>
        <begin position="205"/>
        <end position="224"/>
    </location>
</feature>
<evidence type="ECO:0000313" key="8">
    <source>
        <dbReference type="EMBL" id="ORY83021.1"/>
    </source>
</evidence>
<organism evidence="8 9">
    <name type="scientific">Protomyces lactucae-debilis</name>
    <dbReference type="NCBI Taxonomy" id="2754530"/>
    <lineage>
        <taxon>Eukaryota</taxon>
        <taxon>Fungi</taxon>
        <taxon>Dikarya</taxon>
        <taxon>Ascomycota</taxon>
        <taxon>Taphrinomycotina</taxon>
        <taxon>Taphrinomycetes</taxon>
        <taxon>Taphrinales</taxon>
        <taxon>Protomycetaceae</taxon>
        <taxon>Protomyces</taxon>
    </lineage>
</organism>
<dbReference type="AlphaFoldDB" id="A0A1Y2FGG0"/>
<evidence type="ECO:0000313" key="9">
    <source>
        <dbReference type="Proteomes" id="UP000193685"/>
    </source>
</evidence>
<sequence>MPLGQGRFAKPAGIARIWFAIYALLVLAAYFGSTLALLPAVSKDLGFDLADTIFLFALWPVSMSLLPVYGQISRWICPAHMKTVGYLTATGFLLLASYATRPCVLLIYIALCNIGLASAAAVSIGIICKFEANSKTIKISLCLLPILLLCGIALGAVGVTQKDWRFLLRSWAIKFAIKSLWPELLEWLSPDDRQRLRFRDALIDWWAALYWTLGIGLIAWGASFSVDADSGWRRTVVLLSLVLGCILLVSLVVLERRTRSEVALFPRRLLSAAVWVFCAMSFFTCMALGIYLLYVVKTLITIDHHSEYATAARLIPFAVSATIGLLSGKLLFKWFEGAHIVLFVTPLAALGMLLFSLTEHRSATVQLVMGIVSTLLVGINTAIALYMAFASVCAPKSESKEQLSLILVAIVALGIAFGPALTSRVIGASRKRGHRIKGIQRALWVAAALMLVTQFLAVVHCIVYSARRRQQAESEGNPMPSSSASSAEGAIEMKEPAAGTIEAIAPDVSTSDNVTPDSHASGDLESGGQGNSKDKRNSFTVPKKAEKSSRRHFKNIGARTLKSLIKKPSALDALPKTVEETTQPDASEKQDNPASAKDKHENHVPGVFRKMFMP</sequence>
<protein>
    <recommendedName>
        <fullName evidence="10">Major facilitator superfamily domain-containing protein</fullName>
    </recommendedName>
</protein>
<dbReference type="InterPro" id="IPR036259">
    <property type="entry name" value="MFS_trans_sf"/>
</dbReference>
<dbReference type="PANTHER" id="PTHR42718:SF9">
    <property type="entry name" value="MAJOR FACILITATOR SUPERFAMILY MULTIDRUG TRANSPORTER MFSC"/>
    <property type="match status" value="1"/>
</dbReference>
<feature type="region of interest" description="Disordered" evidence="6">
    <location>
        <begin position="508"/>
        <end position="551"/>
    </location>
</feature>
<comment type="subcellular location">
    <subcellularLocation>
        <location evidence="1">Membrane</location>
        <topology evidence="1">Multi-pass membrane protein</topology>
    </subcellularLocation>
</comment>
<feature type="compositionally biased region" description="Basic and acidic residues" evidence="6">
    <location>
        <begin position="586"/>
        <end position="603"/>
    </location>
</feature>
<evidence type="ECO:0000256" key="2">
    <source>
        <dbReference type="ARBA" id="ARBA00022448"/>
    </source>
</evidence>
<dbReference type="SUPFAM" id="SSF103473">
    <property type="entry name" value="MFS general substrate transporter"/>
    <property type="match status" value="1"/>
</dbReference>
<evidence type="ECO:0000256" key="6">
    <source>
        <dbReference type="SAM" id="MobiDB-lite"/>
    </source>
</evidence>
<feature type="transmembrane region" description="Helical" evidence="7">
    <location>
        <begin position="274"/>
        <end position="294"/>
    </location>
</feature>
<evidence type="ECO:0000256" key="7">
    <source>
        <dbReference type="SAM" id="Phobius"/>
    </source>
</evidence>
<keyword evidence="9" id="KW-1185">Reference proteome</keyword>
<dbReference type="GeneID" id="63785755"/>
<dbReference type="RefSeq" id="XP_040725602.1">
    <property type="nucleotide sequence ID" value="XM_040869156.1"/>
</dbReference>
<feature type="compositionally biased region" description="Basic and acidic residues" evidence="6">
    <location>
        <begin position="532"/>
        <end position="548"/>
    </location>
</feature>
<gene>
    <name evidence="8" type="ORF">BCR37DRAFT_378964</name>
</gene>
<evidence type="ECO:0000256" key="3">
    <source>
        <dbReference type="ARBA" id="ARBA00022692"/>
    </source>
</evidence>
<dbReference type="PANTHER" id="PTHR42718">
    <property type="entry name" value="MAJOR FACILITATOR SUPERFAMILY MULTIDRUG TRANSPORTER MFSC"/>
    <property type="match status" value="1"/>
</dbReference>
<evidence type="ECO:0000256" key="4">
    <source>
        <dbReference type="ARBA" id="ARBA00022989"/>
    </source>
</evidence>
<feature type="transmembrane region" description="Helical" evidence="7">
    <location>
        <begin position="236"/>
        <end position="254"/>
    </location>
</feature>